<comment type="caution">
    <text evidence="1">The sequence shown here is derived from an EMBL/GenBank/DDBJ whole genome shotgun (WGS) entry which is preliminary data.</text>
</comment>
<proteinExistence type="predicted"/>
<reference evidence="1" key="1">
    <citation type="journal article" date="2019" name="bioRxiv">
        <title>The Genome of the Zebra Mussel, Dreissena polymorpha: A Resource for Invasive Species Research.</title>
        <authorList>
            <person name="McCartney M.A."/>
            <person name="Auch B."/>
            <person name="Kono T."/>
            <person name="Mallez S."/>
            <person name="Zhang Y."/>
            <person name="Obille A."/>
            <person name="Becker A."/>
            <person name="Abrahante J.E."/>
            <person name="Garbe J."/>
            <person name="Badalamenti J.P."/>
            <person name="Herman A."/>
            <person name="Mangelson H."/>
            <person name="Liachko I."/>
            <person name="Sullivan S."/>
            <person name="Sone E.D."/>
            <person name="Koren S."/>
            <person name="Silverstein K.A.T."/>
            <person name="Beckman K.B."/>
            <person name="Gohl D.M."/>
        </authorList>
    </citation>
    <scope>NUCLEOTIDE SEQUENCE</scope>
    <source>
        <strain evidence="1">Duluth1</strain>
        <tissue evidence="1">Whole animal</tissue>
    </source>
</reference>
<accession>A0A9D4MI17</accession>
<reference evidence="1" key="2">
    <citation type="submission" date="2020-11" db="EMBL/GenBank/DDBJ databases">
        <authorList>
            <person name="McCartney M.A."/>
            <person name="Auch B."/>
            <person name="Kono T."/>
            <person name="Mallez S."/>
            <person name="Becker A."/>
            <person name="Gohl D.M."/>
            <person name="Silverstein K.A.T."/>
            <person name="Koren S."/>
            <person name="Bechman K.B."/>
            <person name="Herman A."/>
            <person name="Abrahante J.E."/>
            <person name="Garbe J."/>
        </authorList>
    </citation>
    <scope>NUCLEOTIDE SEQUENCE</scope>
    <source>
        <strain evidence="1">Duluth1</strain>
        <tissue evidence="1">Whole animal</tissue>
    </source>
</reference>
<keyword evidence="2" id="KW-1185">Reference proteome</keyword>
<organism evidence="1 2">
    <name type="scientific">Dreissena polymorpha</name>
    <name type="common">Zebra mussel</name>
    <name type="synonym">Mytilus polymorpha</name>
    <dbReference type="NCBI Taxonomy" id="45954"/>
    <lineage>
        <taxon>Eukaryota</taxon>
        <taxon>Metazoa</taxon>
        <taxon>Spiralia</taxon>
        <taxon>Lophotrochozoa</taxon>
        <taxon>Mollusca</taxon>
        <taxon>Bivalvia</taxon>
        <taxon>Autobranchia</taxon>
        <taxon>Heteroconchia</taxon>
        <taxon>Euheterodonta</taxon>
        <taxon>Imparidentia</taxon>
        <taxon>Neoheterodontei</taxon>
        <taxon>Myida</taxon>
        <taxon>Dreissenoidea</taxon>
        <taxon>Dreissenidae</taxon>
        <taxon>Dreissena</taxon>
    </lineage>
</organism>
<name>A0A9D4MI17_DREPO</name>
<sequence>MYIGSFHPPLLIVKPRVGYVSTSLTPPSPTHKPRAMYVIIHPTPIPPNHLTPSRNVSVSLHISPSTAKPWERSVCFKCPTCVPRFGTTNVDNDKSDEPTTNSVTKTYLSTRYVTMVTILVD</sequence>
<gene>
    <name evidence="1" type="ORF">DPMN_038955</name>
</gene>
<dbReference type="EMBL" id="JAIWYP010000002">
    <property type="protein sequence ID" value="KAH3875681.1"/>
    <property type="molecule type" value="Genomic_DNA"/>
</dbReference>
<protein>
    <submittedName>
        <fullName evidence="1">Uncharacterized protein</fullName>
    </submittedName>
</protein>
<evidence type="ECO:0000313" key="2">
    <source>
        <dbReference type="Proteomes" id="UP000828390"/>
    </source>
</evidence>
<dbReference type="Proteomes" id="UP000828390">
    <property type="component" value="Unassembled WGS sequence"/>
</dbReference>
<evidence type="ECO:0000313" key="1">
    <source>
        <dbReference type="EMBL" id="KAH3875681.1"/>
    </source>
</evidence>
<dbReference type="AlphaFoldDB" id="A0A9D4MI17"/>